<dbReference type="InterPro" id="IPR036278">
    <property type="entry name" value="Sialidase_sf"/>
</dbReference>
<evidence type="ECO:0000256" key="2">
    <source>
        <dbReference type="SAM" id="SignalP"/>
    </source>
</evidence>
<name>A0A7W8IIU7_9BACT</name>
<evidence type="ECO:0000256" key="1">
    <source>
        <dbReference type="SAM" id="MobiDB-lite"/>
    </source>
</evidence>
<feature type="region of interest" description="Disordered" evidence="1">
    <location>
        <begin position="1176"/>
        <end position="1212"/>
    </location>
</feature>
<keyword evidence="4" id="KW-1185">Reference proteome</keyword>
<dbReference type="InterPro" id="IPR015943">
    <property type="entry name" value="WD40/YVTN_repeat-like_dom_sf"/>
</dbReference>
<dbReference type="GO" id="GO:0010411">
    <property type="term" value="P:xyloglucan metabolic process"/>
    <property type="evidence" value="ECO:0007669"/>
    <property type="project" value="TreeGrafter"/>
</dbReference>
<dbReference type="InterPro" id="IPR052025">
    <property type="entry name" value="Xyloglucanase_GH74"/>
</dbReference>
<dbReference type="Gene3D" id="2.130.10.10">
    <property type="entry name" value="YVTN repeat-like/Quinoprotein amine dehydrogenase"/>
    <property type="match status" value="4"/>
</dbReference>
<protein>
    <submittedName>
        <fullName evidence="3">Photosystem II stability/assembly factor-like uncharacterized protein</fullName>
    </submittedName>
</protein>
<keyword evidence="2" id="KW-0732">Signal</keyword>
<proteinExistence type="predicted"/>
<evidence type="ECO:0000313" key="4">
    <source>
        <dbReference type="Proteomes" id="UP000568106"/>
    </source>
</evidence>
<dbReference type="PANTHER" id="PTHR43739">
    <property type="entry name" value="XYLOGLUCANASE (EUROFUNG)"/>
    <property type="match status" value="1"/>
</dbReference>
<organism evidence="3 4">
    <name type="scientific">Tunturiibacter empetritectus</name>
    <dbReference type="NCBI Taxonomy" id="3069691"/>
    <lineage>
        <taxon>Bacteria</taxon>
        <taxon>Pseudomonadati</taxon>
        <taxon>Acidobacteriota</taxon>
        <taxon>Terriglobia</taxon>
        <taxon>Terriglobales</taxon>
        <taxon>Acidobacteriaceae</taxon>
        <taxon>Tunturiibacter</taxon>
    </lineage>
</organism>
<dbReference type="PANTHER" id="PTHR43739:SF5">
    <property type="entry name" value="EXO-ALPHA-SIALIDASE"/>
    <property type="match status" value="1"/>
</dbReference>
<feature type="compositionally biased region" description="Pro residues" evidence="1">
    <location>
        <begin position="903"/>
        <end position="912"/>
    </location>
</feature>
<gene>
    <name evidence="3" type="ORF">HDF09_002629</name>
</gene>
<accession>A0A7W8IIU7</accession>
<feature type="signal peptide" evidence="2">
    <location>
        <begin position="1"/>
        <end position="32"/>
    </location>
</feature>
<dbReference type="SUPFAM" id="SSF110296">
    <property type="entry name" value="Oligoxyloglucan reducing end-specific cellobiohydrolase"/>
    <property type="match status" value="1"/>
</dbReference>
<feature type="chain" id="PRO_5031295108" evidence="2">
    <location>
        <begin position="33"/>
        <end position="1323"/>
    </location>
</feature>
<feature type="region of interest" description="Disordered" evidence="1">
    <location>
        <begin position="894"/>
        <end position="920"/>
    </location>
</feature>
<dbReference type="Proteomes" id="UP000568106">
    <property type="component" value="Unassembled WGS sequence"/>
</dbReference>
<feature type="compositionally biased region" description="Basic and acidic residues" evidence="1">
    <location>
        <begin position="1176"/>
        <end position="1209"/>
    </location>
</feature>
<dbReference type="SUPFAM" id="SSF50939">
    <property type="entry name" value="Sialidases"/>
    <property type="match status" value="1"/>
</dbReference>
<feature type="compositionally biased region" description="Polar residues" evidence="1">
    <location>
        <begin position="1107"/>
        <end position="1118"/>
    </location>
</feature>
<feature type="region of interest" description="Disordered" evidence="1">
    <location>
        <begin position="1098"/>
        <end position="1118"/>
    </location>
</feature>
<reference evidence="3" key="1">
    <citation type="submission" date="2020-08" db="EMBL/GenBank/DDBJ databases">
        <title>Genomic Encyclopedia of Type Strains, Phase IV (KMG-V): Genome sequencing to study the core and pangenomes of soil and plant-associated prokaryotes.</title>
        <authorList>
            <person name="Whitman W."/>
        </authorList>
    </citation>
    <scope>NUCLEOTIDE SEQUENCE [LARGE SCALE GENOMIC DNA]</scope>
    <source>
        <strain evidence="3">M8UP27</strain>
    </source>
</reference>
<comment type="caution">
    <text evidence="3">The sequence shown here is derived from an EMBL/GenBank/DDBJ whole genome shotgun (WGS) entry which is preliminary data.</text>
</comment>
<sequence length="1323" mass="137930">MPLTLLHRLQSCRSVRLLTLCLLAFAPSMLKAQSVIQGTNWFPIGPADYQNGQTNDDSRVHASGRASVIAVNPANSNDVWLGTAGGGVWHSTNGGVNWLPMSDNEASLAIGSIALDGCSANGCAVIYLGTGENGIRRDTYYGMGLLIGSTSGGEFSTFGWNLMGADIFKYASITNVVLDPSTSGGSKGIYVSVSSGVTASATESTVTAPAPPQGYGIYKSSNLGSSWTHLTVPGSGTARSTDLVMDPQSNTTLYAGFLGKGIFKTTDGGTHWCPLNAGIALPPGCVAATGLPNPATTKFDSVRLAIRHPSAATPAVLYAVLGNCPDPIGNGPVFGGYCGSPLYQTTDGGVTWTQVNAAVPTGFSRYHQALTIDPSNAGTVYFGGLVINKSIDNGQTFNEMGANVHPDHHDLVFPDPSNLSRIYDASDGGFSFSNDGGNTWSSGNSDLQISEFQSLSFSPLTARIIGGTQDNGTEMWVGTRLWNHADDGDSASTVMDRDDLMTMFDVYVSVDPRVSTDGGSCCDWSSIVNGLNTSEPASFYAPIVEGVAAPHNLYFGSNRLYQSTNKGNTWVPVSPVLGGTTPVYPDIGVSNVITAIAVAPSNGNRIYVGFYDGQMFVTNSACTTAACWTAIGGPAKGLPNAPITRIAVDPNNADVAYATYSGFSAGSHLYKTTSGGGGWIPANTGLPGIPTNTVTVENSTTLWAGTDDGVYLSTNSGGSWIKYGTGLPHVPVYEIALDTLRGRLYAGTHGRGAFIITQPLLSNFEGWVNNDIWDIPVFGSGFVGTLANPVGSTCTMQIIQQNGAVCASSTTDDMGGTISFDGSGSIVTSKGGFYNGRDVAWACFNGSCIGGKTIAQCNPPGNPITSVTVSCGGQVGIDHILGCPAQANPPSSVLGLSGMPAGGPAPPGPGPAPATQGSEPLPAANFDVIPAVQGRNGVQALCTANVALQPGTKTDAALVKTRDAVNSTPSCQQSGVKAEVRGIPPEPQRGEDLQGSPPNLRLHAPTSVGGQLFTAIHAAAGSATNTCFDVSGIGSPLRNQVAVMKVDLETAPGGAAGGDVTVRESSSLGSCTTKVHTDPGESAAQIASDLAKAFQAPGVPGPAECPASQNPRDITPDGTSIISVLASELRVCNSDRNMGILIGPKELPNVKTRALQYSAKFVCGPVEKEKDHDWFGKKDKKDYDDKDKKDHDKAKDKKDYDKDDERGRGGDQMASGRYYTVINVHNPTERPAAIRMKFAVALADGKPGPISRYLEVQLGPDQVISINCAQIHRWLETNEEFLDGFAVLESDVELDVVAVYTGAGEHGDVQTLHTERVPARLQQ</sequence>
<dbReference type="EMBL" id="JACHDY010000003">
    <property type="protein sequence ID" value="MBB5317943.1"/>
    <property type="molecule type" value="Genomic_DNA"/>
</dbReference>
<evidence type="ECO:0000313" key="3">
    <source>
        <dbReference type="EMBL" id="MBB5317943.1"/>
    </source>
</evidence>